<reference evidence="6 7" key="1">
    <citation type="submission" date="2018-06" db="EMBL/GenBank/DDBJ databases">
        <title>Extensive metabolic versatility and redundancy in microbially diverse, dynamic hydrothermal sediments.</title>
        <authorList>
            <person name="Dombrowski N."/>
            <person name="Teske A."/>
            <person name="Baker B.J."/>
        </authorList>
    </citation>
    <scope>NUCLEOTIDE SEQUENCE [LARGE SCALE GENOMIC DNA]</scope>
    <source>
        <strain evidence="6">B3_G15</strain>
    </source>
</reference>
<dbReference type="PANTHER" id="PTHR43701:SF2">
    <property type="entry name" value="MEMBRANE TRANSPORTER PROTEIN YJNA-RELATED"/>
    <property type="match status" value="1"/>
</dbReference>
<accession>A0A662DKG7</accession>
<comment type="caution">
    <text evidence="6">The sequence shown here is derived from an EMBL/GenBank/DDBJ whole genome shotgun (WGS) entry which is preliminary data.</text>
</comment>
<dbReference type="AlphaFoldDB" id="A0A662DKG7"/>
<keyword evidence="4 5" id="KW-0472">Membrane</keyword>
<feature type="transmembrane region" description="Helical" evidence="5">
    <location>
        <begin position="12"/>
        <end position="30"/>
    </location>
</feature>
<evidence type="ECO:0000256" key="2">
    <source>
        <dbReference type="ARBA" id="ARBA00022692"/>
    </source>
</evidence>
<dbReference type="PANTHER" id="PTHR43701">
    <property type="entry name" value="MEMBRANE TRANSPORTER PROTEIN MJ0441-RELATED"/>
    <property type="match status" value="1"/>
</dbReference>
<feature type="transmembrane region" description="Helical" evidence="5">
    <location>
        <begin position="76"/>
        <end position="98"/>
    </location>
</feature>
<evidence type="ECO:0000256" key="3">
    <source>
        <dbReference type="ARBA" id="ARBA00022989"/>
    </source>
</evidence>
<evidence type="ECO:0000256" key="1">
    <source>
        <dbReference type="ARBA" id="ARBA00004141"/>
    </source>
</evidence>
<keyword evidence="2 5" id="KW-0812">Transmembrane</keyword>
<dbReference type="GO" id="GO:0005886">
    <property type="term" value="C:plasma membrane"/>
    <property type="evidence" value="ECO:0007669"/>
    <property type="project" value="UniProtKB-SubCell"/>
</dbReference>
<dbReference type="InterPro" id="IPR002781">
    <property type="entry name" value="TM_pro_TauE-like"/>
</dbReference>
<comment type="similarity">
    <text evidence="5">Belongs to the 4-toluene sulfonate uptake permease (TSUP) (TC 2.A.102) family.</text>
</comment>
<keyword evidence="3 5" id="KW-1133">Transmembrane helix</keyword>
<protein>
    <recommendedName>
        <fullName evidence="5">Probable membrane transporter protein</fullName>
    </recommendedName>
</protein>
<feature type="transmembrane region" description="Helical" evidence="5">
    <location>
        <begin position="174"/>
        <end position="194"/>
    </location>
</feature>
<keyword evidence="5" id="KW-1003">Cell membrane</keyword>
<evidence type="ECO:0000256" key="5">
    <source>
        <dbReference type="RuleBase" id="RU363041"/>
    </source>
</evidence>
<sequence>MNIMIITIQNLIYLCIGLFAGFMSGMFGIGGGTVRIPLLNLAGLPLLSAFGINFLVIPFSSLVGAMSQRKNIARKIVTYAIVGGVLGEIIGATSVGFIPTLTLAIIFVTLCFIVALGIHSGKIIPKLAQKVKPTKKNIFISSFFVSFITGLRGGSGGQIFPALFKSLGLDTHQAIATSLTVSIFTAFGAIPIYWHRGNIIWLPALFVLIGSMIGARIGSKVSLKTKPFWLEIGLTILIISLAFITIYKAL</sequence>
<evidence type="ECO:0000313" key="6">
    <source>
        <dbReference type="EMBL" id="RLE14376.1"/>
    </source>
</evidence>
<feature type="transmembrane region" description="Helical" evidence="5">
    <location>
        <begin position="137"/>
        <end position="154"/>
    </location>
</feature>
<name>A0A662DKG7_UNCAE</name>
<feature type="transmembrane region" description="Helical" evidence="5">
    <location>
        <begin position="229"/>
        <end position="247"/>
    </location>
</feature>
<proteinExistence type="inferred from homology"/>
<gene>
    <name evidence="6" type="ORF">DRJ04_02490</name>
</gene>
<organism evidence="6 7">
    <name type="scientific">Aerophobetes bacterium</name>
    <dbReference type="NCBI Taxonomy" id="2030807"/>
    <lineage>
        <taxon>Bacteria</taxon>
        <taxon>Candidatus Aerophobota</taxon>
    </lineage>
</organism>
<evidence type="ECO:0000256" key="4">
    <source>
        <dbReference type="ARBA" id="ARBA00023136"/>
    </source>
</evidence>
<dbReference type="InterPro" id="IPR051598">
    <property type="entry name" value="TSUP/Inactive_protease-like"/>
</dbReference>
<feature type="transmembrane region" description="Helical" evidence="5">
    <location>
        <begin position="104"/>
        <end position="125"/>
    </location>
</feature>
<comment type="subcellular location">
    <subcellularLocation>
        <location evidence="5">Cell membrane</location>
        <topology evidence="5">Multi-pass membrane protein</topology>
    </subcellularLocation>
    <subcellularLocation>
        <location evidence="1">Membrane</location>
        <topology evidence="1">Multi-pass membrane protein</topology>
    </subcellularLocation>
</comment>
<dbReference type="Pfam" id="PF01925">
    <property type="entry name" value="TauE"/>
    <property type="match status" value="1"/>
</dbReference>
<dbReference type="Proteomes" id="UP000280417">
    <property type="component" value="Unassembled WGS sequence"/>
</dbReference>
<feature type="transmembrane region" description="Helical" evidence="5">
    <location>
        <begin position="199"/>
        <end position="217"/>
    </location>
</feature>
<dbReference type="EMBL" id="QMQA01000047">
    <property type="protein sequence ID" value="RLE14376.1"/>
    <property type="molecule type" value="Genomic_DNA"/>
</dbReference>
<feature type="transmembrane region" description="Helical" evidence="5">
    <location>
        <begin position="42"/>
        <end position="64"/>
    </location>
</feature>
<evidence type="ECO:0000313" key="7">
    <source>
        <dbReference type="Proteomes" id="UP000280417"/>
    </source>
</evidence>